<evidence type="ECO:0000256" key="1">
    <source>
        <dbReference type="ARBA" id="ARBA00010894"/>
    </source>
</evidence>
<dbReference type="EMBL" id="CP051180">
    <property type="protein sequence ID" value="QIZ75722.1"/>
    <property type="molecule type" value="Genomic_DNA"/>
</dbReference>
<keyword evidence="4" id="KW-1185">Reference proteome</keyword>
<accession>A0A6H1UD43</accession>
<name>A0A6H1UD43_9GAMM</name>
<dbReference type="PANTHER" id="PTHR33219:SF14">
    <property type="entry name" value="PROTEIN COFACTOR ASSEMBLY OF COMPLEX C SUBUNIT B CCB3, CHLOROPLASTIC-RELATED"/>
    <property type="match status" value="1"/>
</dbReference>
<dbReference type="Pfam" id="PF02325">
    <property type="entry name" value="CCB3_YggT"/>
    <property type="match status" value="2"/>
</dbReference>
<feature type="transmembrane region" description="Helical" evidence="2">
    <location>
        <begin position="66"/>
        <end position="85"/>
    </location>
</feature>
<feature type="transmembrane region" description="Helical" evidence="2">
    <location>
        <begin position="153"/>
        <end position="172"/>
    </location>
</feature>
<gene>
    <name evidence="3" type="ORF">HER31_01690</name>
</gene>
<keyword evidence="2" id="KW-1133">Transmembrane helix</keyword>
<keyword evidence="2" id="KW-0812">Transmembrane</keyword>
<organism evidence="3 4">
    <name type="scientific">Ferrimonas lipolytica</name>
    <dbReference type="NCBI Taxonomy" id="2724191"/>
    <lineage>
        <taxon>Bacteria</taxon>
        <taxon>Pseudomonadati</taxon>
        <taxon>Pseudomonadota</taxon>
        <taxon>Gammaproteobacteria</taxon>
        <taxon>Alteromonadales</taxon>
        <taxon>Ferrimonadaceae</taxon>
        <taxon>Ferrimonas</taxon>
    </lineage>
</organism>
<dbReference type="KEGG" id="fes:HER31_01690"/>
<reference evidence="3 4" key="1">
    <citation type="submission" date="2020-04" db="EMBL/GenBank/DDBJ databases">
        <title>Ferrimonas sp. S7 isolated from sea water.</title>
        <authorList>
            <person name="Bae S.S."/>
            <person name="Baek K."/>
        </authorList>
    </citation>
    <scope>NUCLEOTIDE SEQUENCE [LARGE SCALE GENOMIC DNA]</scope>
    <source>
        <strain evidence="3 4">S7</strain>
    </source>
</reference>
<dbReference type="GO" id="GO:0016020">
    <property type="term" value="C:membrane"/>
    <property type="evidence" value="ECO:0007669"/>
    <property type="project" value="InterPro"/>
</dbReference>
<dbReference type="Proteomes" id="UP000501602">
    <property type="component" value="Chromosome"/>
</dbReference>
<dbReference type="PANTHER" id="PTHR33219">
    <property type="entry name" value="YLMG HOMOLOG PROTEIN 2, CHLOROPLASTIC"/>
    <property type="match status" value="1"/>
</dbReference>
<feature type="transmembrane region" description="Helical" evidence="2">
    <location>
        <begin position="6"/>
        <end position="25"/>
    </location>
</feature>
<evidence type="ECO:0000256" key="2">
    <source>
        <dbReference type="SAM" id="Phobius"/>
    </source>
</evidence>
<proteinExistence type="inferred from homology"/>
<dbReference type="InterPro" id="IPR003425">
    <property type="entry name" value="CCB3/YggT"/>
</dbReference>
<evidence type="ECO:0000313" key="4">
    <source>
        <dbReference type="Proteomes" id="UP000501602"/>
    </source>
</evidence>
<dbReference type="RefSeq" id="WP_168658983.1">
    <property type="nucleotide sequence ID" value="NZ_CP051180.1"/>
</dbReference>
<comment type="similarity">
    <text evidence="1">Belongs to the YggT family.</text>
</comment>
<dbReference type="AlphaFoldDB" id="A0A6H1UD43"/>
<evidence type="ECO:0000313" key="3">
    <source>
        <dbReference type="EMBL" id="QIZ75722.1"/>
    </source>
</evidence>
<protein>
    <submittedName>
        <fullName evidence="3">YggT family protein</fullName>
    </submittedName>
</protein>
<keyword evidence="2" id="KW-0472">Membrane</keyword>
<sequence>MNAMIFLVSTLFKLYLMVVLLRFWLQSARADFYNPFSQFVVKATQPILKPMRRILPSMGKIDTSSLVLALIISYLFWTALVVLQAQPFDPLLTLYLSGLTVIKEFGTLVFWILLLRAILSWVSQGASPVERVMHQLTEPFLAPIRRMLPDMGGLDLSVLVVFLGLNFINILLGDFVPLWRIA</sequence>